<comment type="caution">
    <text evidence="6">The sequence shown here is derived from an EMBL/GenBank/DDBJ whole genome shotgun (WGS) entry which is preliminary data.</text>
</comment>
<feature type="active site" description="Nucleophile" evidence="4">
    <location>
        <position position="202"/>
    </location>
</feature>
<dbReference type="GO" id="GO:0005737">
    <property type="term" value="C:cytoplasm"/>
    <property type="evidence" value="ECO:0007669"/>
    <property type="project" value="TreeGrafter"/>
</dbReference>
<dbReference type="AlphaFoldDB" id="A0AAE0WBK7"/>
<dbReference type="Proteomes" id="UP001195483">
    <property type="component" value="Unassembled WGS sequence"/>
</dbReference>
<reference evidence="6" key="2">
    <citation type="journal article" date="2021" name="Genome Biol. Evol.">
        <title>Developing a high-quality reference genome for a parasitic bivalve with doubly uniparental inheritance (Bivalvia: Unionida).</title>
        <authorList>
            <person name="Smith C.H."/>
        </authorList>
    </citation>
    <scope>NUCLEOTIDE SEQUENCE</scope>
    <source>
        <strain evidence="6">CHS0354</strain>
        <tissue evidence="6">Mantle</tissue>
    </source>
</reference>
<feature type="site" description="Cleavage; by autolysis" evidence="5">
    <location>
        <begin position="201"/>
        <end position="202"/>
    </location>
</feature>
<organism evidence="6 7">
    <name type="scientific">Potamilus streckersoni</name>
    <dbReference type="NCBI Taxonomy" id="2493646"/>
    <lineage>
        <taxon>Eukaryota</taxon>
        <taxon>Metazoa</taxon>
        <taxon>Spiralia</taxon>
        <taxon>Lophotrochozoa</taxon>
        <taxon>Mollusca</taxon>
        <taxon>Bivalvia</taxon>
        <taxon>Autobranchia</taxon>
        <taxon>Heteroconchia</taxon>
        <taxon>Palaeoheterodonta</taxon>
        <taxon>Unionida</taxon>
        <taxon>Unionoidea</taxon>
        <taxon>Unionidae</taxon>
        <taxon>Ambleminae</taxon>
        <taxon>Lampsilini</taxon>
        <taxon>Potamilus</taxon>
    </lineage>
</organism>
<keyword evidence="7" id="KW-1185">Reference proteome</keyword>
<evidence type="ECO:0000256" key="4">
    <source>
        <dbReference type="PIRSR" id="PIRSR600246-1"/>
    </source>
</evidence>
<dbReference type="CDD" id="cd04702">
    <property type="entry name" value="ASRGL1_like"/>
    <property type="match status" value="1"/>
</dbReference>
<proteinExistence type="inferred from homology"/>
<evidence type="ECO:0000256" key="3">
    <source>
        <dbReference type="ARBA" id="ARBA00049366"/>
    </source>
</evidence>
<sequence>MRSPRLFEFISANRPVLITLRSGMALDGAGPCNPVVIVHGGAWNIPDHLLKGSIEGAKASARAAYQILKTGGSALDAVVAAIRVLEDEVCFDAGTGSVLNSNGEVEMDALIMDGETLKAGCVACVQNIKNPIDLARLVMEKTEHVLLVGKGANQFAEEVEMKTVPMSELVTDEAMWEFENFKQYGNTVTQFFGRKDGLGHDTVGAVALDIRGNVACGTSTGGITAKRPGRVGDSPVVGWLDGFKGTSSTLLDILLQTCNLTACVLVFF</sequence>
<dbReference type="GO" id="GO:0008798">
    <property type="term" value="F:beta-aspartyl-peptidase activity"/>
    <property type="evidence" value="ECO:0007669"/>
    <property type="project" value="UniProtKB-EC"/>
</dbReference>
<dbReference type="SUPFAM" id="SSF56235">
    <property type="entry name" value="N-terminal nucleophile aminohydrolases (Ntn hydrolases)"/>
    <property type="match status" value="1"/>
</dbReference>
<evidence type="ECO:0000256" key="1">
    <source>
        <dbReference type="ARBA" id="ARBA00000306"/>
    </source>
</evidence>
<comment type="catalytic activity">
    <reaction evidence="1">
        <text>Cleavage of a beta-linked Asp residue from the N-terminus of a polypeptide.</text>
        <dbReference type="EC" id="3.4.19.5"/>
    </reaction>
</comment>
<evidence type="ECO:0000256" key="2">
    <source>
        <dbReference type="ARBA" id="ARBA00010872"/>
    </source>
</evidence>
<gene>
    <name evidence="6" type="ORF">CHS0354_042609</name>
</gene>
<dbReference type="GO" id="GO:0004067">
    <property type="term" value="F:asparaginase activity"/>
    <property type="evidence" value="ECO:0007669"/>
    <property type="project" value="UniProtKB-EC"/>
</dbReference>
<evidence type="ECO:0000256" key="5">
    <source>
        <dbReference type="PIRSR" id="PIRSR600246-3"/>
    </source>
</evidence>
<dbReference type="PANTHER" id="PTHR10188:SF43">
    <property type="entry name" value="ASPARAGINASE (EUROFUNG)"/>
    <property type="match status" value="1"/>
</dbReference>
<comment type="catalytic activity">
    <reaction evidence="3">
        <text>L-asparagine + H2O = L-aspartate + NH4(+)</text>
        <dbReference type="Rhea" id="RHEA:21016"/>
        <dbReference type="ChEBI" id="CHEBI:15377"/>
        <dbReference type="ChEBI" id="CHEBI:28938"/>
        <dbReference type="ChEBI" id="CHEBI:29991"/>
        <dbReference type="ChEBI" id="CHEBI:58048"/>
        <dbReference type="EC" id="3.5.1.1"/>
    </reaction>
</comment>
<dbReference type="InterPro" id="IPR029055">
    <property type="entry name" value="Ntn_hydrolases_N"/>
</dbReference>
<dbReference type="PANTHER" id="PTHR10188">
    <property type="entry name" value="L-ASPARAGINASE"/>
    <property type="match status" value="1"/>
</dbReference>
<reference evidence="6" key="1">
    <citation type="journal article" date="2021" name="Genome Biol. Evol.">
        <title>A High-Quality Reference Genome for a Parasitic Bivalve with Doubly Uniparental Inheritance (Bivalvia: Unionida).</title>
        <authorList>
            <person name="Smith C.H."/>
        </authorList>
    </citation>
    <scope>NUCLEOTIDE SEQUENCE</scope>
    <source>
        <strain evidence="6">CHS0354</strain>
    </source>
</reference>
<dbReference type="InterPro" id="IPR000246">
    <property type="entry name" value="Peptidase_T2"/>
</dbReference>
<dbReference type="Pfam" id="PF01112">
    <property type="entry name" value="Asparaginase_2"/>
    <property type="match status" value="1"/>
</dbReference>
<evidence type="ECO:0000313" key="6">
    <source>
        <dbReference type="EMBL" id="KAK3608611.1"/>
    </source>
</evidence>
<dbReference type="GO" id="GO:0033345">
    <property type="term" value="P:L-asparagine catabolic process via L-aspartate"/>
    <property type="evidence" value="ECO:0007669"/>
    <property type="project" value="TreeGrafter"/>
</dbReference>
<evidence type="ECO:0008006" key="8">
    <source>
        <dbReference type="Google" id="ProtNLM"/>
    </source>
</evidence>
<comment type="similarity">
    <text evidence="2">Belongs to the Ntn-hydrolase family.</text>
</comment>
<reference evidence="6" key="3">
    <citation type="submission" date="2023-05" db="EMBL/GenBank/DDBJ databases">
        <authorList>
            <person name="Smith C.H."/>
        </authorList>
    </citation>
    <scope>NUCLEOTIDE SEQUENCE</scope>
    <source>
        <strain evidence="6">CHS0354</strain>
        <tissue evidence="6">Mantle</tissue>
    </source>
</reference>
<dbReference type="EMBL" id="JAEAOA010002356">
    <property type="protein sequence ID" value="KAK3608611.1"/>
    <property type="molecule type" value="Genomic_DNA"/>
</dbReference>
<evidence type="ECO:0000313" key="7">
    <source>
        <dbReference type="Proteomes" id="UP001195483"/>
    </source>
</evidence>
<name>A0AAE0WBK7_9BIVA</name>
<accession>A0AAE0WBK7</accession>
<dbReference type="Gene3D" id="3.60.20.30">
    <property type="entry name" value="(Glycosyl)asparaginase"/>
    <property type="match status" value="1"/>
</dbReference>
<dbReference type="InterPro" id="IPR033844">
    <property type="entry name" value="ASRGL1_meta"/>
</dbReference>
<protein>
    <recommendedName>
        <fullName evidence="8">L-asparaginase</fullName>
    </recommendedName>
</protein>